<dbReference type="EMBL" id="REGN01003155">
    <property type="protein sequence ID" value="RNA24231.1"/>
    <property type="molecule type" value="Genomic_DNA"/>
</dbReference>
<comment type="caution">
    <text evidence="1">The sequence shown here is derived from an EMBL/GenBank/DDBJ whole genome shotgun (WGS) entry which is preliminary data.</text>
</comment>
<organism evidence="1 2">
    <name type="scientific">Brachionus plicatilis</name>
    <name type="common">Marine rotifer</name>
    <name type="synonym">Brachionus muelleri</name>
    <dbReference type="NCBI Taxonomy" id="10195"/>
    <lineage>
        <taxon>Eukaryota</taxon>
        <taxon>Metazoa</taxon>
        <taxon>Spiralia</taxon>
        <taxon>Gnathifera</taxon>
        <taxon>Rotifera</taxon>
        <taxon>Eurotatoria</taxon>
        <taxon>Monogononta</taxon>
        <taxon>Pseudotrocha</taxon>
        <taxon>Ploima</taxon>
        <taxon>Brachionidae</taxon>
        <taxon>Brachionus</taxon>
    </lineage>
</organism>
<dbReference type="Proteomes" id="UP000276133">
    <property type="component" value="Unassembled WGS sequence"/>
</dbReference>
<dbReference type="AlphaFoldDB" id="A0A3M7RL18"/>
<evidence type="ECO:0000313" key="2">
    <source>
        <dbReference type="Proteomes" id="UP000276133"/>
    </source>
</evidence>
<reference evidence="1 2" key="1">
    <citation type="journal article" date="2018" name="Sci. Rep.">
        <title>Genomic signatures of local adaptation to the degree of environmental predictability in rotifers.</title>
        <authorList>
            <person name="Franch-Gras L."/>
            <person name="Hahn C."/>
            <person name="Garcia-Roger E.M."/>
            <person name="Carmona M.J."/>
            <person name="Serra M."/>
            <person name="Gomez A."/>
        </authorList>
    </citation>
    <scope>NUCLEOTIDE SEQUENCE [LARGE SCALE GENOMIC DNA]</scope>
    <source>
        <strain evidence="1">HYR1</strain>
    </source>
</reference>
<gene>
    <name evidence="1" type="ORF">BpHYR1_049812</name>
</gene>
<accession>A0A3M7RL18</accession>
<name>A0A3M7RL18_BRAPC</name>
<keyword evidence="2" id="KW-1185">Reference proteome</keyword>
<proteinExistence type="predicted"/>
<evidence type="ECO:0000313" key="1">
    <source>
        <dbReference type="EMBL" id="RNA24231.1"/>
    </source>
</evidence>
<sequence length="77" mass="9057">MDILLHIFIMKNNTKEFDKLRQIKSILNIWVSSYRIIALSLRTSLTNDQRKAKITTTFIDLEISFRDALCLMNNNLP</sequence>
<protein>
    <submittedName>
        <fullName evidence="1">Uncharacterized protein</fullName>
    </submittedName>
</protein>